<keyword evidence="3" id="KW-1185">Reference proteome</keyword>
<feature type="domain" description="NADP-dependent oxidoreductase" evidence="1">
    <location>
        <begin position="27"/>
        <end position="268"/>
    </location>
</feature>
<reference evidence="2 3" key="1">
    <citation type="submission" date="2022-11" db="EMBL/GenBank/DDBJ databases">
        <title>Study of microbial diversity in lake waters.</title>
        <authorList>
            <person name="Zhang J."/>
        </authorList>
    </citation>
    <scope>NUCLEOTIDE SEQUENCE [LARGE SCALE GENOMIC DNA]</scope>
    <source>
        <strain evidence="2 3">DT12</strain>
    </source>
</reference>
<protein>
    <submittedName>
        <fullName evidence="2">Aldo/keto reductase</fullName>
    </submittedName>
</protein>
<dbReference type="RefSeq" id="WP_267149667.1">
    <property type="nucleotide sequence ID" value="NZ_JAPMLT010000001.1"/>
</dbReference>
<dbReference type="Proteomes" id="UP001208017">
    <property type="component" value="Unassembled WGS sequence"/>
</dbReference>
<proteinExistence type="predicted"/>
<dbReference type="EMBL" id="JAPMLT010000001">
    <property type="protein sequence ID" value="MCX7568413.1"/>
    <property type="molecule type" value="Genomic_DNA"/>
</dbReference>
<dbReference type="InterPro" id="IPR036812">
    <property type="entry name" value="NAD(P)_OxRdtase_dom_sf"/>
</dbReference>
<sequence>MAYRAFGDGLLVSEAGFGCYRVDVAVDEHRGVLRKALLHGINLIDTSANYSDGGSEELVGAVVSEMVAAGELRREEIVVVSKVGYLQGQNYRLSQERKREGRPFPDLVEYGEGLEHCIHPEFLEDQLTRSLERLGMATLDCYLLHNPEYFLGWAKNAGISLDEARAEYERRIELAFRHLESEVERGRIRGYGISSNTFPASASDAQFTSLKRVWEIAQNIVPEPHFQAIQLPMNLYETGGVTERNNGGQSVIEYAREKGLVVLINRPLNAFKGNALYRLADVAVGAEDRGRVKQISALISELVRLEGEFQLSEAEYEKVAAGRLLQEYGQQFQSLDHWREVLSQFLVPTVQQGVQMLMQRGVTVESYVKHVNAAIQAFTSLYQLRDAEKAAEIKRRVTAAEPEWEAPTLSQTALRALRSTAGVTTVLVGMRRDEFVDDVVTELKREVVVKDRLHSWQTWNS</sequence>
<accession>A0ABT3WUR2</accession>
<evidence type="ECO:0000313" key="2">
    <source>
        <dbReference type="EMBL" id="MCX7568413.1"/>
    </source>
</evidence>
<dbReference type="PANTHER" id="PTHR43312">
    <property type="entry name" value="D-THREO-ALDOSE 1-DEHYDROGENASE"/>
    <property type="match status" value="1"/>
</dbReference>
<comment type="caution">
    <text evidence="2">The sequence shown here is derived from an EMBL/GenBank/DDBJ whole genome shotgun (WGS) entry which is preliminary data.</text>
</comment>
<evidence type="ECO:0000313" key="3">
    <source>
        <dbReference type="Proteomes" id="UP001208017"/>
    </source>
</evidence>
<organism evidence="2 3">
    <name type="scientific">Tumebacillus lacus</name>
    <dbReference type="NCBI Taxonomy" id="2995335"/>
    <lineage>
        <taxon>Bacteria</taxon>
        <taxon>Bacillati</taxon>
        <taxon>Bacillota</taxon>
        <taxon>Bacilli</taxon>
        <taxon>Bacillales</taxon>
        <taxon>Alicyclobacillaceae</taxon>
        <taxon>Tumebacillus</taxon>
    </lineage>
</organism>
<dbReference type="CDD" id="cd19099">
    <property type="entry name" value="AKR_unchar"/>
    <property type="match status" value="1"/>
</dbReference>
<dbReference type="Gene3D" id="3.20.20.100">
    <property type="entry name" value="NADP-dependent oxidoreductase domain"/>
    <property type="match status" value="1"/>
</dbReference>
<dbReference type="InterPro" id="IPR053135">
    <property type="entry name" value="AKR2_Oxidoreductase"/>
</dbReference>
<gene>
    <name evidence="2" type="ORF">OS242_00305</name>
</gene>
<dbReference type="SUPFAM" id="SSF51430">
    <property type="entry name" value="NAD(P)-linked oxidoreductase"/>
    <property type="match status" value="1"/>
</dbReference>
<name>A0ABT3WUR2_9BACL</name>
<dbReference type="PANTHER" id="PTHR43312:SF1">
    <property type="entry name" value="NADP-DEPENDENT OXIDOREDUCTASE DOMAIN-CONTAINING PROTEIN"/>
    <property type="match status" value="1"/>
</dbReference>
<evidence type="ECO:0000259" key="1">
    <source>
        <dbReference type="Pfam" id="PF00248"/>
    </source>
</evidence>
<dbReference type="Pfam" id="PF00248">
    <property type="entry name" value="Aldo_ket_red"/>
    <property type="match status" value="1"/>
</dbReference>
<dbReference type="InterPro" id="IPR023210">
    <property type="entry name" value="NADP_OxRdtase_dom"/>
</dbReference>